<proteinExistence type="inferred from homology"/>
<organism evidence="4 5">
    <name type="scientific">Felis catus</name>
    <name type="common">Cat</name>
    <name type="synonym">Felis silvestris catus</name>
    <dbReference type="NCBI Taxonomy" id="9685"/>
    <lineage>
        <taxon>Eukaryota</taxon>
        <taxon>Metazoa</taxon>
        <taxon>Chordata</taxon>
        <taxon>Craniata</taxon>
        <taxon>Vertebrata</taxon>
        <taxon>Euteleostomi</taxon>
        <taxon>Mammalia</taxon>
        <taxon>Eutheria</taxon>
        <taxon>Laurasiatheria</taxon>
        <taxon>Carnivora</taxon>
        <taxon>Feliformia</taxon>
        <taxon>Felidae</taxon>
        <taxon>Felinae</taxon>
        <taxon>Felis</taxon>
    </lineage>
</organism>
<sequence>SPREAQCQRPAASARVSADPGLQTGVSAPPQARPRASETARPQGTQGHAPFPVIPWAKSVPGFGGGARRAQAQCAAEVATRKIRRKERGLPAGLREGHCAPPPWLPPPQGSSGRPHVPPCPGSSPSLPLPGSGRGLLSSPPAEMALDPAEQHLRHVEKDVLIPKIMREKARERCSEQVQDFTKCCKDSGILMVVKCRKENSALKECLTAHYNDPAFYEECKMEYLKEREEFRKTGIPTKKRLQKLPTSIHCNQFPSMSLLYVGIRFHFGRTSVSY</sequence>
<evidence type="ECO:0000313" key="5">
    <source>
        <dbReference type="Proteomes" id="UP000823872"/>
    </source>
</evidence>
<name>A0ABI7XAB1_FELCA</name>
<evidence type="ECO:0000256" key="2">
    <source>
        <dbReference type="ARBA" id="ARBA00023157"/>
    </source>
</evidence>
<feature type="compositionally biased region" description="Low complexity" evidence="3">
    <location>
        <begin position="123"/>
        <end position="139"/>
    </location>
</feature>
<keyword evidence="2" id="KW-1015">Disulfide bond</keyword>
<evidence type="ECO:0000256" key="1">
    <source>
        <dbReference type="ARBA" id="ARBA00007347"/>
    </source>
</evidence>
<evidence type="ECO:0000313" key="4">
    <source>
        <dbReference type="Ensembl" id="ENSFCTP00005019497.1"/>
    </source>
</evidence>
<keyword evidence="5" id="KW-1185">Reference proteome</keyword>
<dbReference type="Pfam" id="PF08583">
    <property type="entry name" value="Cmc1"/>
    <property type="match status" value="1"/>
</dbReference>
<reference evidence="4 5" key="1">
    <citation type="submission" date="2021-02" db="EMBL/GenBank/DDBJ databases">
        <title>Safari Cat Assemblies.</title>
        <authorList>
            <person name="Bredemeyer K.R."/>
            <person name="Murphy W.J."/>
        </authorList>
    </citation>
    <scope>NUCLEOTIDE SEQUENCE [LARGE SCALE GENOMIC DNA]</scope>
</reference>
<dbReference type="GeneTree" id="ENSGT00390000018696"/>
<feature type="region of interest" description="Disordered" evidence="3">
    <location>
        <begin position="85"/>
        <end position="139"/>
    </location>
</feature>
<evidence type="ECO:0000256" key="3">
    <source>
        <dbReference type="SAM" id="MobiDB-lite"/>
    </source>
</evidence>
<reference evidence="4" key="2">
    <citation type="submission" date="2025-08" db="UniProtKB">
        <authorList>
            <consortium name="Ensembl"/>
        </authorList>
    </citation>
    <scope>IDENTIFICATION</scope>
    <source>
        <strain evidence="4">breed Abyssinian</strain>
    </source>
</reference>
<dbReference type="InterPro" id="IPR013892">
    <property type="entry name" value="Cyt_c_biogenesis_Cmc1-like"/>
</dbReference>
<dbReference type="PROSITE" id="PS51808">
    <property type="entry name" value="CHCH"/>
    <property type="match status" value="1"/>
</dbReference>
<dbReference type="Proteomes" id="UP000823872">
    <property type="component" value="Chromosome C2"/>
</dbReference>
<dbReference type="Ensembl" id="ENSFCTT00005029752.1">
    <property type="protein sequence ID" value="ENSFCTP00005019497.1"/>
    <property type="gene ID" value="ENSFCTG00005010616.1"/>
</dbReference>
<feature type="compositionally biased region" description="Pro residues" evidence="3">
    <location>
        <begin position="100"/>
        <end position="109"/>
    </location>
</feature>
<feature type="region of interest" description="Disordered" evidence="3">
    <location>
        <begin position="1"/>
        <end position="56"/>
    </location>
</feature>
<dbReference type="PANTHER" id="PTHR22977">
    <property type="entry name" value="COX ASSEMBLY MITOCHONDRIAL PROTEIN"/>
    <property type="match status" value="1"/>
</dbReference>
<comment type="similarity">
    <text evidence="1">Belongs to the CMC family.</text>
</comment>
<dbReference type="PANTHER" id="PTHR22977:SF5">
    <property type="entry name" value="COX ASSEMBLY MITOCHONDRIAL PROTEIN HOMOLOG"/>
    <property type="match status" value="1"/>
</dbReference>
<accession>A0ABI7XAB1</accession>
<protein>
    <submittedName>
        <fullName evidence="4">C-X9-C motif containing 1</fullName>
    </submittedName>
</protein>
<reference evidence="4" key="3">
    <citation type="submission" date="2025-09" db="UniProtKB">
        <authorList>
            <consortium name="Ensembl"/>
        </authorList>
    </citation>
    <scope>IDENTIFICATION</scope>
    <source>
        <strain evidence="4">breed Abyssinian</strain>
    </source>
</reference>